<dbReference type="RefSeq" id="WP_345429526.1">
    <property type="nucleotide sequence ID" value="NZ_BAABHK010000001.1"/>
</dbReference>
<protein>
    <recommendedName>
        <fullName evidence="5">TPM domain-containing protein</fullName>
    </recommendedName>
</protein>
<keyword evidence="2" id="KW-0812">Transmembrane</keyword>
<evidence type="ECO:0000256" key="1">
    <source>
        <dbReference type="SAM" id="MobiDB-lite"/>
    </source>
</evidence>
<evidence type="ECO:0000313" key="3">
    <source>
        <dbReference type="EMBL" id="GAA4621757.1"/>
    </source>
</evidence>
<sequence>MSSDGAAIAAALRRSPVYVDPAYEGALPTARRERLVKRIRRSPIPIYVVLVPLVAGGTWQSSEQVTTVVRSHLGRDGAYVTLNTDFGDVFDVVMWGGSEEQRRSAHAAGWAMSLDRRYDKSSLADRLDRCVELIATGKGTEAYDQAHDQAFPPGAPTRTKTNAPGPHGVRHGDGTPVALPVAVAAAVLAGGGALLWLLRRRRARAAHDRLALPHRVFGTARQADEDELRARAERELIALGELLDDAQGDPSELGRALDAYTAAGKALDRAGSLADLAGVLVLVHLGRTPQDAPPLCYFDPRHGEGAIAVTWRAPGTRTRRDVRVCPRCARAVRDREVPDVLLDDGRPYYEAATIWAETGYGQFGDLVGRILRD</sequence>
<dbReference type="EMBL" id="BAABHK010000001">
    <property type="protein sequence ID" value="GAA4621757.1"/>
    <property type="molecule type" value="Genomic_DNA"/>
</dbReference>
<keyword evidence="2" id="KW-1133">Transmembrane helix</keyword>
<name>A0ABP8U4R3_9ACTN</name>
<feature type="transmembrane region" description="Helical" evidence="2">
    <location>
        <begin position="177"/>
        <end position="198"/>
    </location>
</feature>
<evidence type="ECO:0000256" key="2">
    <source>
        <dbReference type="SAM" id="Phobius"/>
    </source>
</evidence>
<organism evidence="3 4">
    <name type="scientific">Actinoallomurus vinaceus</name>
    <dbReference type="NCBI Taxonomy" id="1080074"/>
    <lineage>
        <taxon>Bacteria</taxon>
        <taxon>Bacillati</taxon>
        <taxon>Actinomycetota</taxon>
        <taxon>Actinomycetes</taxon>
        <taxon>Streptosporangiales</taxon>
        <taxon>Thermomonosporaceae</taxon>
        <taxon>Actinoallomurus</taxon>
    </lineage>
</organism>
<comment type="caution">
    <text evidence="3">The sequence shown here is derived from an EMBL/GenBank/DDBJ whole genome shotgun (WGS) entry which is preliminary data.</text>
</comment>
<evidence type="ECO:0008006" key="5">
    <source>
        <dbReference type="Google" id="ProtNLM"/>
    </source>
</evidence>
<keyword evidence="4" id="KW-1185">Reference proteome</keyword>
<feature type="region of interest" description="Disordered" evidence="1">
    <location>
        <begin position="150"/>
        <end position="173"/>
    </location>
</feature>
<keyword evidence="2" id="KW-0472">Membrane</keyword>
<proteinExistence type="predicted"/>
<evidence type="ECO:0000313" key="4">
    <source>
        <dbReference type="Proteomes" id="UP001501442"/>
    </source>
</evidence>
<dbReference type="Proteomes" id="UP001501442">
    <property type="component" value="Unassembled WGS sequence"/>
</dbReference>
<gene>
    <name evidence="3" type="ORF">GCM10023196_011300</name>
</gene>
<accession>A0ABP8U4R3</accession>
<reference evidence="4" key="1">
    <citation type="journal article" date="2019" name="Int. J. Syst. Evol. Microbiol.">
        <title>The Global Catalogue of Microorganisms (GCM) 10K type strain sequencing project: providing services to taxonomists for standard genome sequencing and annotation.</title>
        <authorList>
            <consortium name="The Broad Institute Genomics Platform"/>
            <consortium name="The Broad Institute Genome Sequencing Center for Infectious Disease"/>
            <person name="Wu L."/>
            <person name="Ma J."/>
        </authorList>
    </citation>
    <scope>NUCLEOTIDE SEQUENCE [LARGE SCALE GENOMIC DNA]</scope>
    <source>
        <strain evidence="4">JCM 17939</strain>
    </source>
</reference>